<sequence>MRVKDIIDEDFVNYKDPSMFIATCFCTWKCPKELGIDISICQNEPIAKMPNIEMPVDEIFHRYSQNPITSAIVIGGLEPMLQFKEVIELIKYFRERGCDDTFVIYTGYYPQEVQEQISQFKQFKNIVIKFGRYQPNQKPHLDEVLGVNLISDNQYAEQIS</sequence>
<dbReference type="Proteomes" id="UP000526033">
    <property type="component" value="Unassembled WGS sequence"/>
</dbReference>
<dbReference type="InterPro" id="IPR013785">
    <property type="entry name" value="Aldolase_TIM"/>
</dbReference>
<dbReference type="EMBL" id="JAAZNL010000034">
    <property type="protein sequence ID" value="NMB70179.1"/>
    <property type="molecule type" value="Genomic_DNA"/>
</dbReference>
<organism evidence="1 2">
    <name type="scientific">candidate division WWE3 bacterium</name>
    <dbReference type="NCBI Taxonomy" id="2053526"/>
    <lineage>
        <taxon>Bacteria</taxon>
        <taxon>Katanobacteria</taxon>
    </lineage>
</organism>
<dbReference type="Gene3D" id="3.20.20.70">
    <property type="entry name" value="Aldolase class I"/>
    <property type="match status" value="1"/>
</dbReference>
<protein>
    <submittedName>
        <fullName evidence="1">4Fe-4S cluster-binding domain-containing protein</fullName>
    </submittedName>
</protein>
<dbReference type="AlphaFoldDB" id="A0A7X9HI26"/>
<name>A0A7X9HI26_UNCKA</name>
<dbReference type="Pfam" id="PF13353">
    <property type="entry name" value="Fer4_12"/>
    <property type="match status" value="1"/>
</dbReference>
<reference evidence="1 2" key="1">
    <citation type="journal article" date="2020" name="Biotechnol. Biofuels">
        <title>New insights from the biogas microbiome by comprehensive genome-resolved metagenomics of nearly 1600 species originating from multiple anaerobic digesters.</title>
        <authorList>
            <person name="Campanaro S."/>
            <person name="Treu L."/>
            <person name="Rodriguez-R L.M."/>
            <person name="Kovalovszki A."/>
            <person name="Ziels R.M."/>
            <person name="Maus I."/>
            <person name="Zhu X."/>
            <person name="Kougias P.G."/>
            <person name="Basile A."/>
            <person name="Luo G."/>
            <person name="Schluter A."/>
            <person name="Konstantinidis K.T."/>
            <person name="Angelidaki I."/>
        </authorList>
    </citation>
    <scope>NUCLEOTIDE SEQUENCE [LARGE SCALE GENOMIC DNA]</scope>
    <source>
        <strain evidence="1">AS27yjCOA_165</strain>
    </source>
</reference>
<gene>
    <name evidence="1" type="ORF">GYA27_03195</name>
</gene>
<proteinExistence type="predicted"/>
<evidence type="ECO:0000313" key="1">
    <source>
        <dbReference type="EMBL" id="NMB70179.1"/>
    </source>
</evidence>
<comment type="caution">
    <text evidence="1">The sequence shown here is derived from an EMBL/GenBank/DDBJ whole genome shotgun (WGS) entry which is preliminary data.</text>
</comment>
<accession>A0A7X9HI26</accession>
<evidence type="ECO:0000313" key="2">
    <source>
        <dbReference type="Proteomes" id="UP000526033"/>
    </source>
</evidence>